<dbReference type="Pfam" id="PF01025">
    <property type="entry name" value="GrpE"/>
    <property type="match status" value="1"/>
</dbReference>
<dbReference type="Gene3D" id="2.30.22.10">
    <property type="entry name" value="Head domain of nucleotide exchange factor GrpE"/>
    <property type="match status" value="1"/>
</dbReference>
<organism evidence="9 10">
    <name type="scientific">Trapa incisa</name>
    <dbReference type="NCBI Taxonomy" id="236973"/>
    <lineage>
        <taxon>Eukaryota</taxon>
        <taxon>Viridiplantae</taxon>
        <taxon>Streptophyta</taxon>
        <taxon>Embryophyta</taxon>
        <taxon>Tracheophyta</taxon>
        <taxon>Spermatophyta</taxon>
        <taxon>Magnoliopsida</taxon>
        <taxon>eudicotyledons</taxon>
        <taxon>Gunneridae</taxon>
        <taxon>Pentapetalae</taxon>
        <taxon>rosids</taxon>
        <taxon>malvids</taxon>
        <taxon>Myrtales</taxon>
        <taxon>Lythraceae</taxon>
        <taxon>Trapa</taxon>
    </lineage>
</organism>
<dbReference type="SUPFAM" id="SSF58014">
    <property type="entry name" value="Coiled-coil domain of nucleotide exchange factor GrpE"/>
    <property type="match status" value="1"/>
</dbReference>
<dbReference type="CDD" id="cd00446">
    <property type="entry name" value="GrpE"/>
    <property type="match status" value="1"/>
</dbReference>
<keyword evidence="6 7" id="KW-0143">Chaperone</keyword>
<reference evidence="9 10" key="1">
    <citation type="journal article" date="2023" name="Hortic Res">
        <title>Pangenome of water caltrop reveals structural variations and asymmetric subgenome divergence after allopolyploidization.</title>
        <authorList>
            <person name="Zhang X."/>
            <person name="Chen Y."/>
            <person name="Wang L."/>
            <person name="Yuan Y."/>
            <person name="Fang M."/>
            <person name="Shi L."/>
            <person name="Lu R."/>
            <person name="Comes H.P."/>
            <person name="Ma Y."/>
            <person name="Chen Y."/>
            <person name="Huang G."/>
            <person name="Zhou Y."/>
            <person name="Zheng Z."/>
            <person name="Qiu Y."/>
        </authorList>
    </citation>
    <scope>NUCLEOTIDE SEQUENCE [LARGE SCALE GENOMIC DNA]</scope>
    <source>
        <tissue evidence="9">Roots</tissue>
    </source>
</reference>
<evidence type="ECO:0000256" key="6">
    <source>
        <dbReference type="ARBA" id="ARBA00023186"/>
    </source>
</evidence>
<comment type="similarity">
    <text evidence="2 8">Belongs to the GrpE family.</text>
</comment>
<dbReference type="HAMAP" id="MF_01151">
    <property type="entry name" value="GrpE"/>
    <property type="match status" value="1"/>
</dbReference>
<dbReference type="PRINTS" id="PR00773">
    <property type="entry name" value="GRPEPROTEIN"/>
</dbReference>
<dbReference type="EMBL" id="JAXIOK010000018">
    <property type="protein sequence ID" value="KAK4749182.1"/>
    <property type="molecule type" value="Genomic_DNA"/>
</dbReference>
<keyword evidence="7" id="KW-0496">Mitochondrion</keyword>
<dbReference type="InterPro" id="IPR000740">
    <property type="entry name" value="GrpE"/>
</dbReference>
<comment type="subcellular location">
    <subcellularLocation>
        <location evidence="1">Cytoplasm</location>
    </subcellularLocation>
    <subcellularLocation>
        <location evidence="7">Mitochondrion matrix</location>
    </subcellularLocation>
</comment>
<evidence type="ECO:0000256" key="2">
    <source>
        <dbReference type="ARBA" id="ARBA00009054"/>
    </source>
</evidence>
<keyword evidence="5" id="KW-0346">Stress response</keyword>
<dbReference type="AlphaFoldDB" id="A0AAN7JLJ5"/>
<evidence type="ECO:0000313" key="10">
    <source>
        <dbReference type="Proteomes" id="UP001345219"/>
    </source>
</evidence>
<evidence type="ECO:0000256" key="3">
    <source>
        <dbReference type="ARBA" id="ARBA00011738"/>
    </source>
</evidence>
<comment type="caution">
    <text evidence="9">The sequence shown here is derived from an EMBL/GenBank/DDBJ whole genome shotgun (WGS) entry which is preliminary data.</text>
</comment>
<sequence length="299" mass="33891">MATSVSFCPLIVFYPRVCFTSSAKPLLLNPSALSQGSSILFRGGDFSVRQVKLCDTPTLRFALATAKGSADSMVDHNDNLEALQDEDDLRNAEELCEAYMQAIHSVDEKRIFDVESNIHNMVVKKLELDEKLSSLPVEIDSSKEKCIRLQADFDNLRKRFNKEMLTARDGMQREVIENLLPVVDNLETSRKQIKPETEKEKKIDASYQGIYKQFVEVLRSWHVSAIATVGKPFDPSLHEAIAREESEEYKTDIIIQELQRGFLLKDRVLRTAKVKVSLGPGSKKMSAWTNERLTKTDGF</sequence>
<name>A0AAN7JLJ5_9MYRT</name>
<dbReference type="PANTHER" id="PTHR21237">
    <property type="entry name" value="GRPE PROTEIN"/>
    <property type="match status" value="1"/>
</dbReference>
<dbReference type="GO" id="GO:0042803">
    <property type="term" value="F:protein homodimerization activity"/>
    <property type="evidence" value="ECO:0007669"/>
    <property type="project" value="InterPro"/>
</dbReference>
<dbReference type="GO" id="GO:0006457">
    <property type="term" value="P:protein folding"/>
    <property type="evidence" value="ECO:0007669"/>
    <property type="project" value="InterPro"/>
</dbReference>
<dbReference type="GO" id="GO:0009507">
    <property type="term" value="C:chloroplast"/>
    <property type="evidence" value="ECO:0007669"/>
    <property type="project" value="TreeGrafter"/>
</dbReference>
<evidence type="ECO:0000256" key="8">
    <source>
        <dbReference type="RuleBase" id="RU004478"/>
    </source>
</evidence>
<dbReference type="FunFam" id="2.30.22.10:FF:000001">
    <property type="entry name" value="Protein GrpE"/>
    <property type="match status" value="1"/>
</dbReference>
<dbReference type="NCBIfam" id="NF010741">
    <property type="entry name" value="PRK14143.1"/>
    <property type="match status" value="1"/>
</dbReference>
<dbReference type="Proteomes" id="UP001345219">
    <property type="component" value="Chromosome 21"/>
</dbReference>
<dbReference type="GO" id="GO:0051082">
    <property type="term" value="F:unfolded protein binding"/>
    <property type="evidence" value="ECO:0007669"/>
    <property type="project" value="TreeGrafter"/>
</dbReference>
<gene>
    <name evidence="9" type="ORF">SAY87_026631</name>
</gene>
<dbReference type="Gene3D" id="3.90.20.20">
    <property type="match status" value="1"/>
</dbReference>
<comment type="subunit">
    <text evidence="3">Homodimer.</text>
</comment>
<dbReference type="InterPro" id="IPR013805">
    <property type="entry name" value="GrpE_CC"/>
</dbReference>
<evidence type="ECO:0000256" key="5">
    <source>
        <dbReference type="ARBA" id="ARBA00023016"/>
    </source>
</evidence>
<evidence type="ECO:0000256" key="7">
    <source>
        <dbReference type="RuleBase" id="RU000640"/>
    </source>
</evidence>
<dbReference type="PROSITE" id="PS01071">
    <property type="entry name" value="GRPE"/>
    <property type="match status" value="1"/>
</dbReference>
<evidence type="ECO:0000313" key="9">
    <source>
        <dbReference type="EMBL" id="KAK4749182.1"/>
    </source>
</evidence>
<keyword evidence="4" id="KW-0963">Cytoplasm</keyword>
<accession>A0AAN7JLJ5</accession>
<dbReference type="GO" id="GO:0051087">
    <property type="term" value="F:protein-folding chaperone binding"/>
    <property type="evidence" value="ECO:0007669"/>
    <property type="project" value="InterPro"/>
</dbReference>
<dbReference type="GO" id="GO:0005759">
    <property type="term" value="C:mitochondrial matrix"/>
    <property type="evidence" value="ECO:0007669"/>
    <property type="project" value="UniProtKB-SubCell"/>
</dbReference>
<keyword evidence="10" id="KW-1185">Reference proteome</keyword>
<evidence type="ECO:0000256" key="4">
    <source>
        <dbReference type="ARBA" id="ARBA00022490"/>
    </source>
</evidence>
<comment type="function">
    <text evidence="7">Essential component of the PAM complex, a complex required for the translocation of transit peptide-containing proteins from the inner membrane into the mitochondrial matrix in an ATP-dependent manner.</text>
</comment>
<dbReference type="SUPFAM" id="SSF51064">
    <property type="entry name" value="Head domain of nucleotide exchange factor GrpE"/>
    <property type="match status" value="1"/>
</dbReference>
<protein>
    <recommendedName>
        <fullName evidence="7">GrpE protein homolog</fullName>
    </recommendedName>
</protein>
<proteinExistence type="inferred from homology"/>
<dbReference type="GO" id="GO:0000774">
    <property type="term" value="F:adenyl-nucleotide exchange factor activity"/>
    <property type="evidence" value="ECO:0007669"/>
    <property type="project" value="InterPro"/>
</dbReference>
<dbReference type="InterPro" id="IPR009012">
    <property type="entry name" value="GrpE_head"/>
</dbReference>
<evidence type="ECO:0000256" key="1">
    <source>
        <dbReference type="ARBA" id="ARBA00004496"/>
    </source>
</evidence>
<dbReference type="PANTHER" id="PTHR21237:SF40">
    <property type="entry name" value="CELL CYCLE AND APOPTOSIS REGULATOR PROTEIN 2"/>
    <property type="match status" value="1"/>
</dbReference>